<dbReference type="EMBL" id="JASBNA010000005">
    <property type="protein sequence ID" value="KAK7691783.1"/>
    <property type="molecule type" value="Genomic_DNA"/>
</dbReference>
<proteinExistence type="predicted"/>
<organism evidence="3 4">
    <name type="scientific">Cerrena zonata</name>
    <dbReference type="NCBI Taxonomy" id="2478898"/>
    <lineage>
        <taxon>Eukaryota</taxon>
        <taxon>Fungi</taxon>
        <taxon>Dikarya</taxon>
        <taxon>Basidiomycota</taxon>
        <taxon>Agaricomycotina</taxon>
        <taxon>Agaricomycetes</taxon>
        <taxon>Polyporales</taxon>
        <taxon>Cerrenaceae</taxon>
        <taxon>Cerrena</taxon>
    </lineage>
</organism>
<keyword evidence="4" id="KW-1185">Reference proteome</keyword>
<keyword evidence="2" id="KW-0732">Signal</keyword>
<gene>
    <name evidence="3" type="ORF">QCA50_005186</name>
</gene>
<accession>A0AAW0GE62</accession>
<feature type="region of interest" description="Disordered" evidence="1">
    <location>
        <begin position="133"/>
        <end position="157"/>
    </location>
</feature>
<dbReference type="Proteomes" id="UP001385951">
    <property type="component" value="Unassembled WGS sequence"/>
</dbReference>
<feature type="chain" id="PRO_5043979230" evidence="2">
    <location>
        <begin position="21"/>
        <end position="258"/>
    </location>
</feature>
<comment type="caution">
    <text evidence="3">The sequence shown here is derived from an EMBL/GenBank/DDBJ whole genome shotgun (WGS) entry which is preliminary data.</text>
</comment>
<dbReference type="AlphaFoldDB" id="A0AAW0GE62"/>
<evidence type="ECO:0000256" key="2">
    <source>
        <dbReference type="SAM" id="SignalP"/>
    </source>
</evidence>
<protein>
    <submittedName>
        <fullName evidence="3">Uncharacterized protein</fullName>
    </submittedName>
</protein>
<evidence type="ECO:0000313" key="3">
    <source>
        <dbReference type="EMBL" id="KAK7691783.1"/>
    </source>
</evidence>
<reference evidence="3 4" key="1">
    <citation type="submission" date="2022-09" db="EMBL/GenBank/DDBJ databases">
        <authorList>
            <person name="Palmer J.M."/>
        </authorList>
    </citation>
    <scope>NUCLEOTIDE SEQUENCE [LARGE SCALE GENOMIC DNA]</scope>
    <source>
        <strain evidence="3 4">DSM 7382</strain>
    </source>
</reference>
<feature type="compositionally biased region" description="Low complexity" evidence="1">
    <location>
        <begin position="133"/>
        <end position="154"/>
    </location>
</feature>
<feature type="signal peptide" evidence="2">
    <location>
        <begin position="1"/>
        <end position="20"/>
    </location>
</feature>
<evidence type="ECO:0000313" key="4">
    <source>
        <dbReference type="Proteomes" id="UP001385951"/>
    </source>
</evidence>
<evidence type="ECO:0000256" key="1">
    <source>
        <dbReference type="SAM" id="MobiDB-lite"/>
    </source>
</evidence>
<name>A0AAW0GE62_9APHY</name>
<sequence length="258" mass="27444">MRFATLVSVALMVAIPAVLGVPLQNDGRFDGLEARGVILNPGNGFLNPTSVQISVQTPSPPPPPVTVFVTTTITTPGPAPTTTRIDPVGPLLLNHPHRPRSFPRDSVESDMMKRFGGALFQGLRWPGGKDLFTSSATLSPTPSATTSTPAPTTTRIDPVGPLLLNHPHNLKRFILDSFQDSYLNKRGIGHAKRRIPIPVNTFATTTGMSSIPPLPTLRIPRISPAELERLHLTGIIPVPVVKGPTPPAEGTNTNSAPA</sequence>